<accession>A0A655YPB6</accession>
<organism evidence="1 2">
    <name type="scientific">Vibrio cholerae</name>
    <dbReference type="NCBI Taxonomy" id="666"/>
    <lineage>
        <taxon>Bacteria</taxon>
        <taxon>Pseudomonadati</taxon>
        <taxon>Pseudomonadota</taxon>
        <taxon>Gammaproteobacteria</taxon>
        <taxon>Vibrionales</taxon>
        <taxon>Vibrionaceae</taxon>
        <taxon>Vibrio</taxon>
    </lineage>
</organism>
<dbReference type="Proteomes" id="UP000046067">
    <property type="component" value="Unassembled WGS sequence"/>
</dbReference>
<evidence type="ECO:0000313" key="2">
    <source>
        <dbReference type="Proteomes" id="UP000046067"/>
    </source>
</evidence>
<proteinExistence type="predicted"/>
<sequence>MTGGFATYHLVKRRIFNQKLISRGVNLIFIDATSHSGITLWVKIDHQYFTFGGGHRGGQIDTSCCFPNSAFLIGDCYDFTHGMPRCYPLRDKITR</sequence>
<gene>
    <name evidence="1" type="ORF">ERS013201_02656</name>
</gene>
<protein>
    <submittedName>
        <fullName evidence="1">Uncharacterized protein</fullName>
    </submittedName>
</protein>
<name>A0A655YPB6_VIBCL</name>
<dbReference type="AlphaFoldDB" id="A0A655YPB6"/>
<reference evidence="1 2" key="1">
    <citation type="submission" date="2015-07" db="EMBL/GenBank/DDBJ databases">
        <authorList>
            <consortium name="Pathogen Informatics"/>
        </authorList>
    </citation>
    <scope>NUCLEOTIDE SEQUENCE [LARGE SCALE GENOMIC DNA]</scope>
    <source>
        <strain evidence="1 2">A325</strain>
    </source>
</reference>
<evidence type="ECO:0000313" key="1">
    <source>
        <dbReference type="EMBL" id="CSC45094.1"/>
    </source>
</evidence>
<dbReference type="EMBL" id="CWQJ01000018">
    <property type="protein sequence ID" value="CSC45094.1"/>
    <property type="molecule type" value="Genomic_DNA"/>
</dbReference>
<dbReference type="AntiFam" id="ANF00187">
    <property type="entry name" value="Shadow ORF (opposite parA)"/>
</dbReference>